<evidence type="ECO:0000256" key="1">
    <source>
        <dbReference type="ARBA" id="ARBA00004651"/>
    </source>
</evidence>
<dbReference type="AlphaFoldDB" id="A0A229P2D3"/>
<keyword evidence="6" id="KW-0812">Transmembrane</keyword>
<evidence type="ECO:0000256" key="5">
    <source>
        <dbReference type="ARBA" id="ARBA00023136"/>
    </source>
</evidence>
<keyword evidence="6" id="KW-1133">Transmembrane helix</keyword>
<dbReference type="GO" id="GO:0000155">
    <property type="term" value="F:phosphorelay sensor kinase activity"/>
    <property type="evidence" value="ECO:0007669"/>
    <property type="project" value="InterPro"/>
</dbReference>
<dbReference type="SUPFAM" id="SSF55874">
    <property type="entry name" value="ATPase domain of HSP90 chaperone/DNA topoisomerase II/histidine kinase"/>
    <property type="match status" value="1"/>
</dbReference>
<evidence type="ECO:0000256" key="6">
    <source>
        <dbReference type="SAM" id="Phobius"/>
    </source>
</evidence>
<evidence type="ECO:0000256" key="4">
    <source>
        <dbReference type="ARBA" id="ARBA00022679"/>
    </source>
</evidence>
<dbReference type="Pfam" id="PF06580">
    <property type="entry name" value="His_kinase"/>
    <property type="match status" value="1"/>
</dbReference>
<organism evidence="8 9">
    <name type="scientific">Paenibacillus herberti</name>
    <dbReference type="NCBI Taxonomy" id="1619309"/>
    <lineage>
        <taxon>Bacteria</taxon>
        <taxon>Bacillati</taxon>
        <taxon>Bacillota</taxon>
        <taxon>Bacilli</taxon>
        <taxon>Bacillales</taxon>
        <taxon>Paenibacillaceae</taxon>
        <taxon>Paenibacillus</taxon>
    </lineage>
</organism>
<accession>A0A229P2D3</accession>
<dbReference type="InterPro" id="IPR050640">
    <property type="entry name" value="Bact_2-comp_sensor_kinase"/>
</dbReference>
<dbReference type="CDD" id="cd06225">
    <property type="entry name" value="HAMP"/>
    <property type="match status" value="1"/>
</dbReference>
<keyword evidence="2" id="KW-1003">Cell membrane</keyword>
<reference evidence="8 9" key="1">
    <citation type="submission" date="2017-07" db="EMBL/GenBank/DDBJ databases">
        <title>Paenibacillus herberti R33 genome sequencing and assembly.</title>
        <authorList>
            <person name="Su W."/>
        </authorList>
    </citation>
    <scope>NUCLEOTIDE SEQUENCE [LARGE SCALE GENOMIC DNA]</scope>
    <source>
        <strain evidence="8 9">R33</strain>
    </source>
</reference>
<comment type="caution">
    <text evidence="8">The sequence shown here is derived from an EMBL/GenBank/DDBJ whole genome shotgun (WGS) entry which is preliminary data.</text>
</comment>
<gene>
    <name evidence="8" type="ORF">CGZ75_06095</name>
</gene>
<proteinExistence type="predicted"/>
<dbReference type="PANTHER" id="PTHR34220:SF7">
    <property type="entry name" value="SENSOR HISTIDINE KINASE YPDA"/>
    <property type="match status" value="1"/>
</dbReference>
<sequence length="565" mass="64857">MPLWGNKWRFGIFKRLLISFLIALIPIYALGFYMYNWSKTEIKQEITQSAQAQANYYINDIQSRLNRISTMQYEMLGDPSVIQLANASETLESYDKIQSILYIRARLESIKSSSEWIEDVRLLAPNPQISISATEGLESLEPGMLKVHRLSSPHKLVTDDKKLFMEAASPLLAFGTTADYMPDFIVEIELSTETLKRDMDSSNERPYTGNLSLTFGSGFTIQSIINAPQRKGDYFTIQAKSEEFNLLYSQAILKDRIYETVNRHVFWFWIFSILTFVAGLLFLLYTNRTIRIPLAKIVRAFRNVEEGNLNLSIHHNRHDEFNYIYDRFNNTLASVRQLIDQVYKQKILLQNAELKQLQSQINPHFLYNSLFMVVRLIKAEKLEQATEFVDQLASYFRFVTRNTSDTVRLAVEVEHSLNYASIQQIRFHDRISILFDEPPEHCRDMMVPRLVLQPLVENAFVHALEDKLVGGLLKVSFAPMDKGWQIKVEDNGDNPDDKIAALQALLGQEQHDAEVTAVLNVDRRLKYKFGPGSGLEVGKSELGGVKIIMKLLETEDNNGSSIDRG</sequence>
<name>A0A229P2D3_9BACL</name>
<dbReference type="Gene3D" id="6.10.340.10">
    <property type="match status" value="1"/>
</dbReference>
<dbReference type="InterPro" id="IPR003660">
    <property type="entry name" value="HAMP_dom"/>
</dbReference>
<evidence type="ECO:0000313" key="8">
    <source>
        <dbReference type="EMBL" id="OXM16260.1"/>
    </source>
</evidence>
<comment type="subcellular location">
    <subcellularLocation>
        <location evidence="1">Cell membrane</location>
        <topology evidence="1">Multi-pass membrane protein</topology>
    </subcellularLocation>
</comment>
<feature type="domain" description="HAMP" evidence="7">
    <location>
        <begin position="288"/>
        <end position="340"/>
    </location>
</feature>
<feature type="transmembrane region" description="Helical" evidence="6">
    <location>
        <begin position="12"/>
        <end position="35"/>
    </location>
</feature>
<dbReference type="EMBL" id="NMUQ01000001">
    <property type="protein sequence ID" value="OXM16260.1"/>
    <property type="molecule type" value="Genomic_DNA"/>
</dbReference>
<evidence type="ECO:0000259" key="7">
    <source>
        <dbReference type="PROSITE" id="PS50885"/>
    </source>
</evidence>
<keyword evidence="3" id="KW-0597">Phosphoprotein</keyword>
<keyword evidence="9" id="KW-1185">Reference proteome</keyword>
<keyword evidence="5 6" id="KW-0472">Membrane</keyword>
<dbReference type="PANTHER" id="PTHR34220">
    <property type="entry name" value="SENSOR HISTIDINE KINASE YPDA"/>
    <property type="match status" value="1"/>
</dbReference>
<protein>
    <recommendedName>
        <fullName evidence="7">HAMP domain-containing protein</fullName>
    </recommendedName>
</protein>
<dbReference type="Gene3D" id="3.30.565.10">
    <property type="entry name" value="Histidine kinase-like ATPase, C-terminal domain"/>
    <property type="match status" value="1"/>
</dbReference>
<dbReference type="Proteomes" id="UP000215145">
    <property type="component" value="Unassembled WGS sequence"/>
</dbReference>
<dbReference type="InterPro" id="IPR010559">
    <property type="entry name" value="Sig_transdc_His_kin_internal"/>
</dbReference>
<dbReference type="OrthoDB" id="2062925at2"/>
<dbReference type="RefSeq" id="WP_089523344.1">
    <property type="nucleotide sequence ID" value="NZ_NMUQ01000001.1"/>
</dbReference>
<dbReference type="SUPFAM" id="SSF158472">
    <property type="entry name" value="HAMP domain-like"/>
    <property type="match status" value="1"/>
</dbReference>
<dbReference type="InterPro" id="IPR036890">
    <property type="entry name" value="HATPase_C_sf"/>
</dbReference>
<keyword evidence="4" id="KW-0808">Transferase</keyword>
<evidence type="ECO:0000256" key="3">
    <source>
        <dbReference type="ARBA" id="ARBA00022553"/>
    </source>
</evidence>
<evidence type="ECO:0000256" key="2">
    <source>
        <dbReference type="ARBA" id="ARBA00022475"/>
    </source>
</evidence>
<dbReference type="GO" id="GO:0005886">
    <property type="term" value="C:plasma membrane"/>
    <property type="evidence" value="ECO:0007669"/>
    <property type="project" value="UniProtKB-SubCell"/>
</dbReference>
<evidence type="ECO:0000313" key="9">
    <source>
        <dbReference type="Proteomes" id="UP000215145"/>
    </source>
</evidence>
<feature type="transmembrane region" description="Helical" evidence="6">
    <location>
        <begin position="266"/>
        <end position="286"/>
    </location>
</feature>
<dbReference type="PROSITE" id="PS50885">
    <property type="entry name" value="HAMP"/>
    <property type="match status" value="1"/>
</dbReference>